<feature type="coiled-coil region" evidence="1">
    <location>
        <begin position="148"/>
        <end position="178"/>
    </location>
</feature>
<reference evidence="2 3" key="1">
    <citation type="submission" date="2018-10" db="EMBL/GenBank/DDBJ databases">
        <title>Phylogenomics of Brevibacillus.</title>
        <authorList>
            <person name="Dunlap C."/>
        </authorList>
    </citation>
    <scope>NUCLEOTIDE SEQUENCE [LARGE SCALE GENOMIC DNA]</scope>
    <source>
        <strain evidence="2 3">JCM 12215</strain>
    </source>
</reference>
<dbReference type="Proteomes" id="UP000282028">
    <property type="component" value="Unassembled WGS sequence"/>
</dbReference>
<evidence type="ECO:0000256" key="1">
    <source>
        <dbReference type="SAM" id="Coils"/>
    </source>
</evidence>
<organism evidence="2 3">
    <name type="scientific">Brevibacillus invocatus</name>
    <dbReference type="NCBI Taxonomy" id="173959"/>
    <lineage>
        <taxon>Bacteria</taxon>
        <taxon>Bacillati</taxon>
        <taxon>Bacillota</taxon>
        <taxon>Bacilli</taxon>
        <taxon>Bacillales</taxon>
        <taxon>Paenibacillaceae</taxon>
        <taxon>Brevibacillus</taxon>
    </lineage>
</organism>
<gene>
    <name evidence="2" type="ORF">EDM52_24045</name>
</gene>
<evidence type="ECO:0000313" key="2">
    <source>
        <dbReference type="EMBL" id="RNB64590.1"/>
    </source>
</evidence>
<name>A0A3M8BMD0_9BACL</name>
<protein>
    <submittedName>
        <fullName evidence="2">Uncharacterized protein</fullName>
    </submittedName>
</protein>
<comment type="caution">
    <text evidence="2">The sequence shown here is derived from an EMBL/GenBank/DDBJ whole genome shotgun (WGS) entry which is preliminary data.</text>
</comment>
<accession>A0A3M8BMD0</accession>
<proteinExistence type="predicted"/>
<keyword evidence="1" id="KW-0175">Coiled coil</keyword>
<dbReference type="EMBL" id="RHHR01000081">
    <property type="protein sequence ID" value="RNB64590.1"/>
    <property type="molecule type" value="Genomic_DNA"/>
</dbReference>
<keyword evidence="3" id="KW-1185">Reference proteome</keyword>
<sequence length="292" mass="34348">MIKLTNHEIMQKVNETMASLTAEELLQAIVDPKFEENVARLISENPELEQSLEMAIRRIKSRMPLFKNPRFGKSLTEDEVLEFCANSGINMSRKNFRSNYLEKDLSKFNAAFFHEDVQAWEFDYDYISQWAPLLLHDKHELRHKIVMLVHENMKFESQEDAREELENNNAQEERITKEDVIPLLGVEMSEEEKLLHTIANPSERCVIKVRYEGLDNGTHHVYFQTTDLIKLNFVLRIDFDRAEWGSMAGAAILEMTNYQVVFDFASYITQLKKNEKLEKKFIEKILPEIKRN</sequence>
<evidence type="ECO:0000313" key="3">
    <source>
        <dbReference type="Proteomes" id="UP000282028"/>
    </source>
</evidence>
<dbReference type="AlphaFoldDB" id="A0A3M8BMD0"/>